<gene>
    <name evidence="2" type="ORF">UT18_C0013G0008</name>
</gene>
<name>A0A0G0PX63_UNCC2</name>
<keyword evidence="1" id="KW-0812">Transmembrane</keyword>
<evidence type="ECO:0000313" key="3">
    <source>
        <dbReference type="Proteomes" id="UP000034207"/>
    </source>
</evidence>
<dbReference type="AlphaFoldDB" id="A0A0G0PX63"/>
<feature type="transmembrane region" description="Helical" evidence="1">
    <location>
        <begin position="34"/>
        <end position="55"/>
    </location>
</feature>
<sequence length="120" mass="14146">MRVLKLTKIAAIFHGALILFAYTSPLWLDYRLFFIGLLLYYIQIAIFKGCMLTYAQYGTFNTRFSDKIFEPIFKIFKVKLSQKQMGLFLDYLFPVFLVIVCILWQIVFKQKVLVGFLNCC</sequence>
<dbReference type="Proteomes" id="UP000034207">
    <property type="component" value="Unassembled WGS sequence"/>
</dbReference>
<proteinExistence type="predicted"/>
<keyword evidence="1" id="KW-0472">Membrane</keyword>
<protein>
    <submittedName>
        <fullName evidence="2">Uncharacterized protein</fullName>
    </submittedName>
</protein>
<comment type="caution">
    <text evidence="2">The sequence shown here is derived from an EMBL/GenBank/DDBJ whole genome shotgun (WGS) entry which is preliminary data.</text>
</comment>
<evidence type="ECO:0000256" key="1">
    <source>
        <dbReference type="SAM" id="Phobius"/>
    </source>
</evidence>
<accession>A0A0G0PX63</accession>
<evidence type="ECO:0000313" key="2">
    <source>
        <dbReference type="EMBL" id="KKQ93961.1"/>
    </source>
</evidence>
<organism evidence="2 3">
    <name type="scientific">candidate division CPR2 bacterium GW2011_GWC2_39_10</name>
    <dbReference type="NCBI Taxonomy" id="1618345"/>
    <lineage>
        <taxon>Bacteria</taxon>
        <taxon>Bacteria division CPR2</taxon>
    </lineage>
</organism>
<keyword evidence="1" id="KW-1133">Transmembrane helix</keyword>
<feature type="transmembrane region" description="Helical" evidence="1">
    <location>
        <begin position="87"/>
        <end position="107"/>
    </location>
</feature>
<feature type="transmembrane region" description="Helical" evidence="1">
    <location>
        <begin position="9"/>
        <end position="28"/>
    </location>
</feature>
<reference evidence="2 3" key="1">
    <citation type="journal article" date="2015" name="Nature">
        <title>rRNA introns, odd ribosomes, and small enigmatic genomes across a large radiation of phyla.</title>
        <authorList>
            <person name="Brown C.T."/>
            <person name="Hug L.A."/>
            <person name="Thomas B.C."/>
            <person name="Sharon I."/>
            <person name="Castelle C.J."/>
            <person name="Singh A."/>
            <person name="Wilkins M.J."/>
            <person name="Williams K.H."/>
            <person name="Banfield J.F."/>
        </authorList>
    </citation>
    <scope>NUCLEOTIDE SEQUENCE [LARGE SCALE GENOMIC DNA]</scope>
</reference>
<dbReference type="EMBL" id="LBVV01000013">
    <property type="protein sequence ID" value="KKQ93961.1"/>
    <property type="molecule type" value="Genomic_DNA"/>
</dbReference>
<dbReference type="STRING" id="1618345.UT18_C0013G0008"/>